<evidence type="ECO:0000313" key="9">
    <source>
        <dbReference type="EMBL" id="QGU06204.1"/>
    </source>
</evidence>
<dbReference type="Pfam" id="PF02661">
    <property type="entry name" value="Fic"/>
    <property type="match status" value="1"/>
</dbReference>
<dbReference type="Proteomes" id="UP000424462">
    <property type="component" value="Chromosome"/>
</dbReference>
<comment type="catalytic activity">
    <reaction evidence="7">
        <text>L-tyrosyl-[protein] + ATP = O-(5'-adenylyl)-L-tyrosyl-[protein] + diphosphate</text>
        <dbReference type="Rhea" id="RHEA:54288"/>
        <dbReference type="Rhea" id="RHEA-COMP:10136"/>
        <dbReference type="Rhea" id="RHEA-COMP:13846"/>
        <dbReference type="ChEBI" id="CHEBI:30616"/>
        <dbReference type="ChEBI" id="CHEBI:33019"/>
        <dbReference type="ChEBI" id="CHEBI:46858"/>
        <dbReference type="ChEBI" id="CHEBI:83624"/>
        <dbReference type="EC" id="2.7.7.108"/>
    </reaction>
</comment>
<evidence type="ECO:0000256" key="5">
    <source>
        <dbReference type="ARBA" id="ARBA00034531"/>
    </source>
</evidence>
<organism evidence="9 10">
    <name type="scientific">Corynebacterium occultum</name>
    <dbReference type="NCBI Taxonomy" id="2675219"/>
    <lineage>
        <taxon>Bacteria</taxon>
        <taxon>Bacillati</taxon>
        <taxon>Actinomycetota</taxon>
        <taxon>Actinomycetes</taxon>
        <taxon>Mycobacteriales</taxon>
        <taxon>Corynebacteriaceae</taxon>
        <taxon>Corynebacterium</taxon>
    </lineage>
</organism>
<dbReference type="InterPro" id="IPR003812">
    <property type="entry name" value="Fido"/>
</dbReference>
<dbReference type="EMBL" id="CP046455">
    <property type="protein sequence ID" value="QGU06204.1"/>
    <property type="molecule type" value="Genomic_DNA"/>
</dbReference>
<dbReference type="InterPro" id="IPR036597">
    <property type="entry name" value="Fido-like_dom_sf"/>
</dbReference>
<evidence type="ECO:0000256" key="3">
    <source>
        <dbReference type="ARBA" id="ARBA00022741"/>
    </source>
</evidence>
<dbReference type="GO" id="GO:0051302">
    <property type="term" value="P:regulation of cell division"/>
    <property type="evidence" value="ECO:0007669"/>
    <property type="project" value="TreeGrafter"/>
</dbReference>
<dbReference type="GO" id="GO:0005524">
    <property type="term" value="F:ATP binding"/>
    <property type="evidence" value="ECO:0007669"/>
    <property type="project" value="UniProtKB-KW"/>
</dbReference>
<gene>
    <name evidence="9" type="primary">fic</name>
    <name evidence="9" type="ORF">COCCU_01180</name>
</gene>
<dbReference type="PANTHER" id="PTHR39560:SF1">
    <property type="entry name" value="PROTEIN ADENYLYLTRANSFERASE FIC-RELATED"/>
    <property type="match status" value="1"/>
</dbReference>
<evidence type="ECO:0000256" key="4">
    <source>
        <dbReference type="ARBA" id="ARBA00022840"/>
    </source>
</evidence>
<dbReference type="EC" id="2.7.7.108" evidence="5"/>
<keyword evidence="4" id="KW-0067">ATP-binding</keyword>
<keyword evidence="1 9" id="KW-0808">Transferase</keyword>
<dbReference type="Gene3D" id="1.10.3290.10">
    <property type="entry name" value="Fido-like domain"/>
    <property type="match status" value="1"/>
</dbReference>
<keyword evidence="3" id="KW-0547">Nucleotide-binding</keyword>
<evidence type="ECO:0000256" key="1">
    <source>
        <dbReference type="ARBA" id="ARBA00022679"/>
    </source>
</evidence>
<keyword evidence="10" id="KW-1185">Reference proteome</keyword>
<dbReference type="PROSITE" id="PS51459">
    <property type="entry name" value="FIDO"/>
    <property type="match status" value="1"/>
</dbReference>
<dbReference type="GO" id="GO:0070733">
    <property type="term" value="F:AMPylase activity"/>
    <property type="evidence" value="ECO:0007669"/>
    <property type="project" value="UniProtKB-EC"/>
</dbReference>
<evidence type="ECO:0000256" key="6">
    <source>
        <dbReference type="ARBA" id="ARBA00047939"/>
    </source>
</evidence>
<comment type="catalytic activity">
    <reaction evidence="6">
        <text>L-threonyl-[protein] + ATP = 3-O-(5'-adenylyl)-L-threonyl-[protein] + diphosphate</text>
        <dbReference type="Rhea" id="RHEA:54292"/>
        <dbReference type="Rhea" id="RHEA-COMP:11060"/>
        <dbReference type="Rhea" id="RHEA-COMP:13847"/>
        <dbReference type="ChEBI" id="CHEBI:30013"/>
        <dbReference type="ChEBI" id="CHEBI:30616"/>
        <dbReference type="ChEBI" id="CHEBI:33019"/>
        <dbReference type="ChEBI" id="CHEBI:138113"/>
        <dbReference type="EC" id="2.7.7.108"/>
    </reaction>
</comment>
<dbReference type="PANTHER" id="PTHR39560">
    <property type="entry name" value="PROTEIN ADENYLYLTRANSFERASE FIC-RELATED"/>
    <property type="match status" value="1"/>
</dbReference>
<name>A0A6B8VXY4_9CORY</name>
<proteinExistence type="predicted"/>
<evidence type="ECO:0000313" key="10">
    <source>
        <dbReference type="Proteomes" id="UP000424462"/>
    </source>
</evidence>
<dbReference type="SUPFAM" id="SSF140931">
    <property type="entry name" value="Fic-like"/>
    <property type="match status" value="1"/>
</dbReference>
<evidence type="ECO:0000256" key="7">
    <source>
        <dbReference type="ARBA" id="ARBA00048696"/>
    </source>
</evidence>
<feature type="domain" description="Fido" evidence="8">
    <location>
        <begin position="52"/>
        <end position="193"/>
    </location>
</feature>
<protein>
    <recommendedName>
        <fullName evidence="5">protein adenylyltransferase</fullName>
        <ecNumber evidence="5">2.7.7.108</ecNumber>
    </recommendedName>
</protein>
<evidence type="ECO:0000256" key="2">
    <source>
        <dbReference type="ARBA" id="ARBA00022695"/>
    </source>
</evidence>
<dbReference type="AlphaFoldDB" id="A0A6B8VXY4"/>
<dbReference type="KEGG" id="cok:COCCU_01180"/>
<sequence length="198" mass="22671">MAEYQDPYLDEGSGILRNLVGATTQGELAEAEADLTFVRTLQLEDLELPETRDLTELKALHHHLFQDIYPWAGEIRTVDLRRSTEGFLPAIAIDRAAGITAGDLRTDHYLRGRNRENFIARLAHHYDQFNYIHPFREGNGRTQRIFWSRVAAAAGWELDWTRADQEDNDSASRVAAEERDLRPLQEMLAKVVKEAPEN</sequence>
<reference evidence="9 10" key="1">
    <citation type="submission" date="2019-11" db="EMBL/GenBank/DDBJ databases">
        <title>Complete genome sequence of Corynebacterium kalinowskii 1959, a novel Corynebacterium species isolated from soil of a small paddock in Vilsendorf, Germany.</title>
        <authorList>
            <person name="Schaffert L."/>
            <person name="Ruwe M."/>
            <person name="Milse J."/>
            <person name="Hanuschka K."/>
            <person name="Ortseifen V."/>
            <person name="Droste J."/>
            <person name="Brandt D."/>
            <person name="Schlueter L."/>
            <person name="Kutter Y."/>
            <person name="Vinke S."/>
            <person name="Viehoefer P."/>
            <person name="Jacob L."/>
            <person name="Luebke N.-C."/>
            <person name="Schulte-Berndt E."/>
            <person name="Hain C."/>
            <person name="Linder M."/>
            <person name="Schmidt P."/>
            <person name="Wollenschlaeger L."/>
            <person name="Luttermann T."/>
            <person name="Thieme E."/>
            <person name="Hassa J."/>
            <person name="Haak M."/>
            <person name="Wittchen M."/>
            <person name="Mentz A."/>
            <person name="Persicke M."/>
            <person name="Busche T."/>
            <person name="Ruckert C."/>
        </authorList>
    </citation>
    <scope>NUCLEOTIDE SEQUENCE [LARGE SCALE GENOMIC DNA]</scope>
    <source>
        <strain evidence="9 10">2039</strain>
    </source>
</reference>
<keyword evidence="2 9" id="KW-0548">Nucleotidyltransferase</keyword>
<evidence type="ECO:0000259" key="8">
    <source>
        <dbReference type="PROSITE" id="PS51459"/>
    </source>
</evidence>
<accession>A0A6B8VXY4</accession>
<dbReference type="RefSeq" id="WP_156229793.1">
    <property type="nucleotide sequence ID" value="NZ_CP046455.1"/>
</dbReference>